<evidence type="ECO:0000313" key="2">
    <source>
        <dbReference type="EMBL" id="KAF2840877.1"/>
    </source>
</evidence>
<accession>A0A9P4S2F6</accession>
<dbReference type="AlphaFoldDB" id="A0A9P4S2F6"/>
<proteinExistence type="predicted"/>
<organism evidence="1 3">
    <name type="scientific">Patellaria atrata CBS 101060</name>
    <dbReference type="NCBI Taxonomy" id="1346257"/>
    <lineage>
        <taxon>Eukaryota</taxon>
        <taxon>Fungi</taxon>
        <taxon>Dikarya</taxon>
        <taxon>Ascomycota</taxon>
        <taxon>Pezizomycotina</taxon>
        <taxon>Dothideomycetes</taxon>
        <taxon>Dothideomycetes incertae sedis</taxon>
        <taxon>Patellariales</taxon>
        <taxon>Patellariaceae</taxon>
        <taxon>Patellaria</taxon>
    </lineage>
</organism>
<name>A0A9P4S2F6_9PEZI</name>
<sequence length="53" mass="5927">MYVEIKLRNNNIVGRMSAYNSPALPSLGPTIFRLTNQRLEIFSASDPAKISCK</sequence>
<dbReference type="EMBL" id="MU006092">
    <property type="protein sequence ID" value="KAF2840877.1"/>
    <property type="molecule type" value="Genomic_DNA"/>
</dbReference>
<reference evidence="1" key="1">
    <citation type="journal article" date="2020" name="Stud. Mycol.">
        <title>101 Dothideomycetes genomes: a test case for predicting lifestyles and emergence of pathogens.</title>
        <authorList>
            <person name="Haridas S."/>
            <person name="Albert R."/>
            <person name="Binder M."/>
            <person name="Bloem J."/>
            <person name="Labutti K."/>
            <person name="Salamov A."/>
            <person name="Andreopoulos B."/>
            <person name="Baker S."/>
            <person name="Barry K."/>
            <person name="Bills G."/>
            <person name="Bluhm B."/>
            <person name="Cannon C."/>
            <person name="Castanera R."/>
            <person name="Culley D."/>
            <person name="Daum C."/>
            <person name="Ezra D."/>
            <person name="Gonzalez J."/>
            <person name="Henrissat B."/>
            <person name="Kuo A."/>
            <person name="Liang C."/>
            <person name="Lipzen A."/>
            <person name="Lutzoni F."/>
            <person name="Magnuson J."/>
            <person name="Mondo S."/>
            <person name="Nolan M."/>
            <person name="Ohm R."/>
            <person name="Pangilinan J."/>
            <person name="Park H.-J."/>
            <person name="Ramirez L."/>
            <person name="Alfaro M."/>
            <person name="Sun H."/>
            <person name="Tritt A."/>
            <person name="Yoshinaga Y."/>
            <person name="Zwiers L.-H."/>
            <person name="Turgeon B."/>
            <person name="Goodwin S."/>
            <person name="Spatafora J."/>
            <person name="Crous P."/>
            <person name="Grigoriev I."/>
        </authorList>
    </citation>
    <scope>NUCLEOTIDE SEQUENCE</scope>
    <source>
        <strain evidence="1">CBS 101060</strain>
    </source>
</reference>
<gene>
    <name evidence="2" type="ORF">M501DRAFT_1014872</name>
    <name evidence="1" type="ORF">M501DRAFT_1021110</name>
</gene>
<protein>
    <submittedName>
        <fullName evidence="1">Uncharacterized protein</fullName>
    </submittedName>
</protein>
<evidence type="ECO:0000313" key="3">
    <source>
        <dbReference type="Proteomes" id="UP000799429"/>
    </source>
</evidence>
<dbReference type="Proteomes" id="UP000799429">
    <property type="component" value="Unassembled WGS sequence"/>
</dbReference>
<comment type="caution">
    <text evidence="1">The sequence shown here is derived from an EMBL/GenBank/DDBJ whole genome shotgun (WGS) entry which is preliminary data.</text>
</comment>
<keyword evidence="3" id="KW-1185">Reference proteome</keyword>
<evidence type="ECO:0000313" key="1">
    <source>
        <dbReference type="EMBL" id="KAF2834067.1"/>
    </source>
</evidence>
<dbReference type="EMBL" id="MU006176">
    <property type="protein sequence ID" value="KAF2834067.1"/>
    <property type="molecule type" value="Genomic_DNA"/>
</dbReference>